<gene>
    <name evidence="4" type="primary">prfB</name>
    <name evidence="7" type="ORF">US31_C0004G0080</name>
</gene>
<dbReference type="Pfam" id="PF00472">
    <property type="entry name" value="RF-1"/>
    <property type="match status" value="1"/>
</dbReference>
<proteinExistence type="inferred from homology"/>
<dbReference type="HAMAP" id="MF_00094">
    <property type="entry name" value="Rel_fac_2"/>
    <property type="match status" value="1"/>
</dbReference>
<dbReference type="PANTHER" id="PTHR43116">
    <property type="entry name" value="PEPTIDE CHAIN RELEASE FACTOR 2"/>
    <property type="match status" value="1"/>
</dbReference>
<dbReference type="InterPro" id="IPR005139">
    <property type="entry name" value="PCRF"/>
</dbReference>
<comment type="function">
    <text evidence="4">Peptide chain release factor 2 directs the termination of translation in response to the peptide chain termination codons UGA and UAA.</text>
</comment>
<dbReference type="SMART" id="SM00937">
    <property type="entry name" value="PCRF"/>
    <property type="match status" value="1"/>
</dbReference>
<evidence type="ECO:0000313" key="7">
    <source>
        <dbReference type="EMBL" id="KKQ18518.1"/>
    </source>
</evidence>
<dbReference type="Gene3D" id="1.20.58.410">
    <property type="entry name" value="Release factor"/>
    <property type="match status" value="1"/>
</dbReference>
<comment type="similarity">
    <text evidence="1 4">Belongs to the prokaryotic/mitochondrial release factor family.</text>
</comment>
<evidence type="ECO:0000256" key="2">
    <source>
        <dbReference type="ARBA" id="ARBA00022481"/>
    </source>
</evidence>
<dbReference type="InterPro" id="IPR004374">
    <property type="entry name" value="PrfB"/>
</dbReference>
<accession>A0A0G0FHI8</accession>
<dbReference type="GO" id="GO:0016149">
    <property type="term" value="F:translation release factor activity, codon specific"/>
    <property type="evidence" value="ECO:0007669"/>
    <property type="project" value="UniProtKB-UniRule"/>
</dbReference>
<dbReference type="InterPro" id="IPR000352">
    <property type="entry name" value="Pep_chain_release_fac_I"/>
</dbReference>
<evidence type="ECO:0000256" key="3">
    <source>
        <dbReference type="ARBA" id="ARBA00022917"/>
    </source>
</evidence>
<sequence length="357" mass="40779">MEEIREKLNDLKDKFDKIFRAFDRDILRTEIRELEAQTMKEGFWNNPQESQVISRKLSDKQKMLSILEELETRIKNAIEISGEVTMEEDLKKETREITKVLDDLELHLFLSGPHDPSEAILSIHSGTGGVEAMDWAAMLARMYQRYFEKKGWKFEVTDESFGEEAGYKEISMIVHAPFAYGYLKGEAGTHRLVRQSPFNADALRQTSFALVEVLPVIENDSEIEIKPDEIEFEAFRSGGAGGQNVNKVNTAVRLKHITTGITVTAQTERSQLQNRENAMKLLLAKLWSLRETQGKQEQEKLKGEVRQASWGTQIRSYVLHPYHMAKDLRTGVETSNTDAVLNGDLEEFIEGEVRGLP</sequence>
<dbReference type="Gene3D" id="3.30.160.20">
    <property type="match status" value="1"/>
</dbReference>
<protein>
    <recommendedName>
        <fullName evidence="4 5">Peptide chain release factor 2</fullName>
        <shortName evidence="4">RF-2</shortName>
    </recommendedName>
</protein>
<dbReference type="Proteomes" id="UP000034508">
    <property type="component" value="Unassembled WGS sequence"/>
</dbReference>
<dbReference type="PATRIC" id="fig|1618331.3.peg.331"/>
<comment type="PTM">
    <text evidence="4">Methylated by PrmC. Methylation increases the termination efficiency of RF2.</text>
</comment>
<dbReference type="GO" id="GO:0005737">
    <property type="term" value="C:cytoplasm"/>
    <property type="evidence" value="ECO:0007669"/>
    <property type="project" value="UniProtKB-SubCell"/>
</dbReference>
<dbReference type="PANTHER" id="PTHR43116:SF3">
    <property type="entry name" value="CLASS I PEPTIDE CHAIN RELEASE FACTOR"/>
    <property type="match status" value="1"/>
</dbReference>
<evidence type="ECO:0000313" key="8">
    <source>
        <dbReference type="Proteomes" id="UP000034508"/>
    </source>
</evidence>
<dbReference type="Gene3D" id="3.30.70.1660">
    <property type="match status" value="1"/>
</dbReference>
<feature type="domain" description="Prokaryotic-type class I peptide chain release factors" evidence="6">
    <location>
        <begin position="236"/>
        <end position="252"/>
    </location>
</feature>
<keyword evidence="2 4" id="KW-0488">Methylation</keyword>
<evidence type="ECO:0000256" key="5">
    <source>
        <dbReference type="NCBIfam" id="TIGR00020"/>
    </source>
</evidence>
<evidence type="ECO:0000256" key="4">
    <source>
        <dbReference type="HAMAP-Rule" id="MF_00094"/>
    </source>
</evidence>
<dbReference type="AlphaFoldDB" id="A0A0G0FHI8"/>
<dbReference type="NCBIfam" id="TIGR00020">
    <property type="entry name" value="prfB"/>
    <property type="match status" value="1"/>
</dbReference>
<evidence type="ECO:0000259" key="6">
    <source>
        <dbReference type="PROSITE" id="PS00745"/>
    </source>
</evidence>
<dbReference type="SUPFAM" id="SSF75620">
    <property type="entry name" value="Release factor"/>
    <property type="match status" value="1"/>
</dbReference>
<dbReference type="InterPro" id="IPR045853">
    <property type="entry name" value="Pep_chain_release_fac_I_sf"/>
</dbReference>
<name>A0A0G0FHI8_9BACT</name>
<organism evidence="7 8">
    <name type="scientific">Berkelbacteria bacterium GW2011_GWA1_36_9</name>
    <dbReference type="NCBI Taxonomy" id="1618331"/>
    <lineage>
        <taxon>Bacteria</taxon>
        <taxon>Candidatus Berkelbacteria</taxon>
    </lineage>
</organism>
<dbReference type="Pfam" id="PF03462">
    <property type="entry name" value="PCRF"/>
    <property type="match status" value="1"/>
</dbReference>
<evidence type="ECO:0000256" key="1">
    <source>
        <dbReference type="ARBA" id="ARBA00010835"/>
    </source>
</evidence>
<comment type="caution">
    <text evidence="7">The sequence shown here is derived from an EMBL/GenBank/DDBJ whole genome shotgun (WGS) entry which is preliminary data.</text>
</comment>
<comment type="subcellular location">
    <subcellularLocation>
        <location evidence="4">Cytoplasm</location>
    </subcellularLocation>
</comment>
<keyword evidence="4" id="KW-0963">Cytoplasm</keyword>
<reference evidence="7 8" key="1">
    <citation type="journal article" date="2015" name="Nature">
        <title>rRNA introns, odd ribosomes, and small enigmatic genomes across a large radiation of phyla.</title>
        <authorList>
            <person name="Brown C.T."/>
            <person name="Hug L.A."/>
            <person name="Thomas B.C."/>
            <person name="Sharon I."/>
            <person name="Castelle C.J."/>
            <person name="Singh A."/>
            <person name="Wilkins M.J."/>
            <person name="Williams K.H."/>
            <person name="Banfield J.F."/>
        </authorList>
    </citation>
    <scope>NUCLEOTIDE SEQUENCE [LARGE SCALE GENOMIC DNA]</scope>
</reference>
<dbReference type="PROSITE" id="PS00745">
    <property type="entry name" value="RF_PROK_I"/>
    <property type="match status" value="1"/>
</dbReference>
<feature type="modified residue" description="N5-methylglutamine" evidence="4">
    <location>
        <position position="243"/>
    </location>
</feature>
<keyword evidence="3 4" id="KW-0648">Protein biosynthesis</keyword>
<dbReference type="EMBL" id="LBSM01000004">
    <property type="protein sequence ID" value="KKQ18518.1"/>
    <property type="molecule type" value="Genomic_DNA"/>
</dbReference>